<organism evidence="1 2">
    <name type="scientific">Deinococcus soli</name>
    <name type="common">ex Cha et al. 2016</name>
    <dbReference type="NCBI Taxonomy" id="1309411"/>
    <lineage>
        <taxon>Bacteria</taxon>
        <taxon>Thermotogati</taxon>
        <taxon>Deinococcota</taxon>
        <taxon>Deinococci</taxon>
        <taxon>Deinococcales</taxon>
        <taxon>Deinococcaceae</taxon>
        <taxon>Deinococcus</taxon>
    </lineage>
</organism>
<dbReference type="AlphaFoldDB" id="A0A0F7JR42"/>
<dbReference type="PATRIC" id="fig|1309411.5.peg.1902"/>
<sequence>MTLTSLHPLLNPALPAHRQLPGDVLIWTGVGAWPERGEAFTRTAHVRTEREVRLARLSGAQSELDRLTR</sequence>
<dbReference type="Proteomes" id="UP000034024">
    <property type="component" value="Chromosome"/>
</dbReference>
<dbReference type="KEGG" id="dch:SY84_09335"/>
<proteinExistence type="predicted"/>
<evidence type="ECO:0000313" key="1">
    <source>
        <dbReference type="EMBL" id="AKH17218.1"/>
    </source>
</evidence>
<dbReference type="OrthoDB" id="73652at2"/>
<evidence type="ECO:0000313" key="2">
    <source>
        <dbReference type="Proteomes" id="UP000034024"/>
    </source>
</evidence>
<accession>A0A0F7JR42</accession>
<gene>
    <name evidence="1" type="ORF">SY84_09335</name>
</gene>
<name>A0A0F7JR42_9DEIO</name>
<keyword evidence="2" id="KW-1185">Reference proteome</keyword>
<dbReference type="EMBL" id="CP011389">
    <property type="protein sequence ID" value="AKH17218.1"/>
    <property type="molecule type" value="Genomic_DNA"/>
</dbReference>
<reference evidence="1 2" key="1">
    <citation type="submission" date="2015-01" db="EMBL/GenBank/DDBJ databases">
        <title>Deinococcus soli/N5/whole genome sequencing.</title>
        <authorList>
            <person name="Kim M.K."/>
            <person name="Srinivasan S."/>
            <person name="Lee J.-J."/>
        </authorList>
    </citation>
    <scope>NUCLEOTIDE SEQUENCE [LARGE SCALE GENOMIC DNA]</scope>
    <source>
        <strain evidence="1 2">N5</strain>
    </source>
</reference>
<dbReference type="RefSeq" id="WP_046843788.1">
    <property type="nucleotide sequence ID" value="NZ_CP011389.1"/>
</dbReference>
<protein>
    <submittedName>
        <fullName evidence="1">Uncharacterized protein</fullName>
    </submittedName>
</protein>